<dbReference type="InParanoid" id="A0A3N4LFC0"/>
<protein>
    <submittedName>
        <fullName evidence="1">Uncharacterized protein</fullName>
    </submittedName>
</protein>
<dbReference type="InterPro" id="IPR038213">
    <property type="entry name" value="IFI6/IFI27-like_sf"/>
</dbReference>
<feature type="non-terminal residue" evidence="1">
    <location>
        <position position="1"/>
    </location>
</feature>
<sequence>WTEFWQSSAAAAWQASIGSVAAGTLFASLQSAAATGSALAWGAGIGGALAMAV</sequence>
<name>A0A3N4LFC0_9PEZI</name>
<evidence type="ECO:0000313" key="2">
    <source>
        <dbReference type="Proteomes" id="UP000267821"/>
    </source>
</evidence>
<dbReference type="Proteomes" id="UP000267821">
    <property type="component" value="Unassembled WGS sequence"/>
</dbReference>
<evidence type="ECO:0000313" key="1">
    <source>
        <dbReference type="EMBL" id="RPB20398.1"/>
    </source>
</evidence>
<reference evidence="1 2" key="1">
    <citation type="journal article" date="2018" name="Nat. Ecol. Evol.">
        <title>Pezizomycetes genomes reveal the molecular basis of ectomycorrhizal truffle lifestyle.</title>
        <authorList>
            <person name="Murat C."/>
            <person name="Payen T."/>
            <person name="Noel B."/>
            <person name="Kuo A."/>
            <person name="Morin E."/>
            <person name="Chen J."/>
            <person name="Kohler A."/>
            <person name="Krizsan K."/>
            <person name="Balestrini R."/>
            <person name="Da Silva C."/>
            <person name="Montanini B."/>
            <person name="Hainaut M."/>
            <person name="Levati E."/>
            <person name="Barry K.W."/>
            <person name="Belfiori B."/>
            <person name="Cichocki N."/>
            <person name="Clum A."/>
            <person name="Dockter R.B."/>
            <person name="Fauchery L."/>
            <person name="Guy J."/>
            <person name="Iotti M."/>
            <person name="Le Tacon F."/>
            <person name="Lindquist E.A."/>
            <person name="Lipzen A."/>
            <person name="Malagnac F."/>
            <person name="Mello A."/>
            <person name="Molinier V."/>
            <person name="Miyauchi S."/>
            <person name="Poulain J."/>
            <person name="Riccioni C."/>
            <person name="Rubini A."/>
            <person name="Sitrit Y."/>
            <person name="Splivallo R."/>
            <person name="Traeger S."/>
            <person name="Wang M."/>
            <person name="Zifcakova L."/>
            <person name="Wipf D."/>
            <person name="Zambonelli A."/>
            <person name="Paolocci F."/>
            <person name="Nowrousian M."/>
            <person name="Ottonello S."/>
            <person name="Baldrian P."/>
            <person name="Spatafora J.W."/>
            <person name="Henrissat B."/>
            <person name="Nagy L.G."/>
            <person name="Aury J.M."/>
            <person name="Wincker P."/>
            <person name="Grigoriev I.V."/>
            <person name="Bonfante P."/>
            <person name="Martin F.M."/>
        </authorList>
    </citation>
    <scope>NUCLEOTIDE SEQUENCE [LARGE SCALE GENOMIC DNA]</scope>
    <source>
        <strain evidence="1 2">ATCC MYA-4762</strain>
    </source>
</reference>
<keyword evidence="2" id="KW-1185">Reference proteome</keyword>
<dbReference type="EMBL" id="ML121572">
    <property type="protein sequence ID" value="RPB20398.1"/>
    <property type="molecule type" value="Genomic_DNA"/>
</dbReference>
<dbReference type="Gene3D" id="6.10.110.10">
    <property type="match status" value="1"/>
</dbReference>
<gene>
    <name evidence="1" type="ORF">L211DRAFT_841737</name>
</gene>
<accession>A0A3N4LFC0</accession>
<proteinExistence type="predicted"/>
<dbReference type="AlphaFoldDB" id="A0A3N4LFC0"/>
<organism evidence="1 2">
    <name type="scientific">Terfezia boudieri ATCC MYA-4762</name>
    <dbReference type="NCBI Taxonomy" id="1051890"/>
    <lineage>
        <taxon>Eukaryota</taxon>
        <taxon>Fungi</taxon>
        <taxon>Dikarya</taxon>
        <taxon>Ascomycota</taxon>
        <taxon>Pezizomycotina</taxon>
        <taxon>Pezizomycetes</taxon>
        <taxon>Pezizales</taxon>
        <taxon>Pezizaceae</taxon>
        <taxon>Terfezia</taxon>
    </lineage>
</organism>